<keyword evidence="3" id="KW-0949">S-adenosyl-L-methionine</keyword>
<name>A0A6G8Q8J7_9ACTN</name>
<dbReference type="GO" id="GO:0032259">
    <property type="term" value="P:methylation"/>
    <property type="evidence" value="ECO:0007669"/>
    <property type="project" value="UniProtKB-KW"/>
</dbReference>
<feature type="compositionally biased region" description="Basic and acidic residues" evidence="5">
    <location>
        <begin position="124"/>
        <end position="135"/>
    </location>
</feature>
<dbReference type="InterPro" id="IPR029063">
    <property type="entry name" value="SAM-dependent_MTases_sf"/>
</dbReference>
<dbReference type="Gene3D" id="1.10.10.2830">
    <property type="match status" value="1"/>
</dbReference>
<dbReference type="PROSITE" id="PS51143">
    <property type="entry name" value="MT_A70"/>
    <property type="match status" value="1"/>
</dbReference>
<dbReference type="KEGG" id="rub:GBA63_09160"/>
<organism evidence="7 8">
    <name type="scientific">Rubrobacter tropicus</name>
    <dbReference type="NCBI Taxonomy" id="2653851"/>
    <lineage>
        <taxon>Bacteria</taxon>
        <taxon>Bacillati</taxon>
        <taxon>Actinomycetota</taxon>
        <taxon>Rubrobacteria</taxon>
        <taxon>Rubrobacterales</taxon>
        <taxon>Rubrobacteraceae</taxon>
        <taxon>Rubrobacter</taxon>
    </lineage>
</organism>
<dbReference type="InterPro" id="IPR007757">
    <property type="entry name" value="MT-A70-like"/>
</dbReference>
<dbReference type="Gene3D" id="3.90.1530.30">
    <property type="match status" value="1"/>
</dbReference>
<reference evidence="7 8" key="1">
    <citation type="submission" date="2019-10" db="EMBL/GenBank/DDBJ databases">
        <title>Rubrobacter sp nov SCSIO 52090 isolated from a deep-sea sediment in the South China Sea.</title>
        <authorList>
            <person name="Chen R.W."/>
        </authorList>
    </citation>
    <scope>NUCLEOTIDE SEQUENCE [LARGE SCALE GENOMIC DNA]</scope>
    <source>
        <strain evidence="7 8">SCSIO 52909</strain>
    </source>
</reference>
<dbReference type="InterPro" id="IPR036086">
    <property type="entry name" value="ParB/Sulfiredoxin_sf"/>
</dbReference>
<evidence type="ECO:0000313" key="8">
    <source>
        <dbReference type="Proteomes" id="UP000501452"/>
    </source>
</evidence>
<dbReference type="GO" id="GO:0008168">
    <property type="term" value="F:methyltransferase activity"/>
    <property type="evidence" value="ECO:0007669"/>
    <property type="project" value="UniProtKB-KW"/>
</dbReference>
<keyword evidence="8" id="KW-1185">Reference proteome</keyword>
<dbReference type="PANTHER" id="PTHR12829">
    <property type="entry name" value="N6-ADENOSINE-METHYLTRANSFERASE"/>
    <property type="match status" value="1"/>
</dbReference>
<dbReference type="SUPFAM" id="SSF110849">
    <property type="entry name" value="ParB/Sulfiredoxin"/>
    <property type="match status" value="1"/>
</dbReference>
<dbReference type="InterPro" id="IPR003115">
    <property type="entry name" value="ParB_N"/>
</dbReference>
<evidence type="ECO:0000256" key="5">
    <source>
        <dbReference type="SAM" id="MobiDB-lite"/>
    </source>
</evidence>
<dbReference type="EMBL" id="CP045119">
    <property type="protein sequence ID" value="QIN82800.1"/>
    <property type="molecule type" value="Genomic_DNA"/>
</dbReference>
<dbReference type="REBASE" id="397961">
    <property type="entry name" value="M.Rsp52909ORF9160P"/>
</dbReference>
<dbReference type="SMART" id="SM00470">
    <property type="entry name" value="ParB"/>
    <property type="match status" value="1"/>
</dbReference>
<dbReference type="Proteomes" id="UP000501452">
    <property type="component" value="Chromosome"/>
</dbReference>
<keyword evidence="1" id="KW-0489">Methyltransferase</keyword>
<dbReference type="CDD" id="cd16409">
    <property type="entry name" value="ParB_N_like"/>
    <property type="match status" value="1"/>
</dbReference>
<evidence type="ECO:0000256" key="1">
    <source>
        <dbReference type="ARBA" id="ARBA00022603"/>
    </source>
</evidence>
<keyword evidence="2" id="KW-0808">Transferase</keyword>
<dbReference type="SUPFAM" id="SSF53335">
    <property type="entry name" value="S-adenosyl-L-methionine-dependent methyltransferases"/>
    <property type="match status" value="1"/>
</dbReference>
<evidence type="ECO:0000256" key="3">
    <source>
        <dbReference type="ARBA" id="ARBA00022691"/>
    </source>
</evidence>
<dbReference type="Pfam" id="PF05063">
    <property type="entry name" value="MT-A70"/>
    <property type="match status" value="1"/>
</dbReference>
<evidence type="ECO:0000313" key="7">
    <source>
        <dbReference type="EMBL" id="QIN82800.1"/>
    </source>
</evidence>
<proteinExistence type="inferred from homology"/>
<dbReference type="Pfam" id="PF02195">
    <property type="entry name" value="ParB_N"/>
    <property type="match status" value="1"/>
</dbReference>
<dbReference type="AlphaFoldDB" id="A0A6G8Q8J7"/>
<gene>
    <name evidence="7" type="ORF">GBA63_09160</name>
</gene>
<evidence type="ECO:0000256" key="4">
    <source>
        <dbReference type="PROSITE-ProRule" id="PRU00489"/>
    </source>
</evidence>
<feature type="region of interest" description="Disordered" evidence="5">
    <location>
        <begin position="124"/>
        <end position="147"/>
    </location>
</feature>
<evidence type="ECO:0000256" key="2">
    <source>
        <dbReference type="ARBA" id="ARBA00022679"/>
    </source>
</evidence>
<sequence length="431" mass="49035">MMGLAPVETSGHPITRDISLDDILVPDGRVREQRHDPSPLAESMRERGQLSPIILTPDLTLVAGLHRYEAAGILGWETIRAEIRDYDEIEARLAEIDENLCRNDLTVWEQSRHVAERERILDARNERAQSGDNRHSNSRGDTVSPLTNERLAGEAGMSERTYQRRHKIGRLGPETSAILDHADATDDKTRNLLNSTTQLDHLANITKKRGDEVAAEVALAALTEEGGNTFKVYEEMKREQDRVEREARRESHRATLREAPPLDRRYEVLVADPPWKYSFSTSDSRRVENQYPTMRLEEIKALEVPAEADAVLFLWATSPKLTEALEVMEAWGFDYRTCMVWVKNRIGMGYYARQQHELVLIGKRGNPPVPEPSDRPSSVFYGDRKNHSAKTENFYKVIERMYQDESKVELFARGARPGFDAWGNEVLGAAS</sequence>
<feature type="domain" description="ParB-like N-terminal" evidence="6">
    <location>
        <begin position="16"/>
        <end position="100"/>
    </location>
</feature>
<dbReference type="PANTHER" id="PTHR12829:SF7">
    <property type="entry name" value="N6-ADENOSINE-METHYLTRANSFERASE CATALYTIC SUBUNIT"/>
    <property type="match status" value="1"/>
</dbReference>
<comment type="similarity">
    <text evidence="4">Belongs to the MT-A70-like family.</text>
</comment>
<accession>A0A6G8Q8J7</accession>
<evidence type="ECO:0000259" key="6">
    <source>
        <dbReference type="SMART" id="SM00470"/>
    </source>
</evidence>
<protein>
    <recommendedName>
        <fullName evidence="6">ParB-like N-terminal domain-containing protein</fullName>
    </recommendedName>
</protein>